<reference evidence="1 2" key="1">
    <citation type="submission" date="2023-05" db="EMBL/GenBank/DDBJ databases">
        <title>Lysobacter sp. strain LF1 Genome sequencing and assembly.</title>
        <authorList>
            <person name="Jung Y."/>
        </authorList>
    </citation>
    <scope>NUCLEOTIDE SEQUENCE [LARGE SCALE GENOMIC DNA]</scope>
    <source>
        <strain evidence="1 2">LF1</strain>
    </source>
</reference>
<accession>A0ABT6XIK1</accession>
<gene>
    <name evidence="1" type="ORF">QLQ15_13295</name>
</gene>
<protein>
    <submittedName>
        <fullName evidence="1">Uncharacterized protein</fullName>
    </submittedName>
</protein>
<dbReference type="RefSeq" id="WP_283213245.1">
    <property type="nucleotide sequence ID" value="NZ_JASGBI010000001.1"/>
</dbReference>
<name>A0ABT6XIK1_9GAMM</name>
<evidence type="ECO:0000313" key="2">
    <source>
        <dbReference type="Proteomes" id="UP001321580"/>
    </source>
</evidence>
<dbReference type="Proteomes" id="UP001321580">
    <property type="component" value="Unassembled WGS sequence"/>
</dbReference>
<dbReference type="EMBL" id="JASGBI010000001">
    <property type="protein sequence ID" value="MDI9239881.1"/>
    <property type="molecule type" value="Genomic_DNA"/>
</dbReference>
<sequence>MQKSIQVTGVPWFEASDYESFKPLLPDRYWHATFAEWEVAAVKTVKQFENQGLRVVKVSTTSAEFLAWCFASGRAIDTQSLIAFATEAAFMEAHGYHR</sequence>
<evidence type="ECO:0000313" key="1">
    <source>
        <dbReference type="EMBL" id="MDI9239881.1"/>
    </source>
</evidence>
<comment type="caution">
    <text evidence="1">The sequence shown here is derived from an EMBL/GenBank/DDBJ whole genome shotgun (WGS) entry which is preliminary data.</text>
</comment>
<keyword evidence="2" id="KW-1185">Reference proteome</keyword>
<organism evidence="1 2">
    <name type="scientific">Lysobacter stagni</name>
    <dbReference type="NCBI Taxonomy" id="3045172"/>
    <lineage>
        <taxon>Bacteria</taxon>
        <taxon>Pseudomonadati</taxon>
        <taxon>Pseudomonadota</taxon>
        <taxon>Gammaproteobacteria</taxon>
        <taxon>Lysobacterales</taxon>
        <taxon>Lysobacteraceae</taxon>
        <taxon>Lysobacter</taxon>
    </lineage>
</organism>
<proteinExistence type="predicted"/>